<feature type="compositionally biased region" description="Polar residues" evidence="5">
    <location>
        <begin position="84"/>
        <end position="118"/>
    </location>
</feature>
<comment type="similarity">
    <text evidence="2">Belongs to the CDI family. ICK/KRP subfamily.</text>
</comment>
<accession>A0ABC8R958</accession>
<name>A0ABC8R958_9AQUA</name>
<dbReference type="InterPro" id="IPR044898">
    <property type="entry name" value="CDI_dom_sf"/>
</dbReference>
<dbReference type="InterPro" id="IPR044275">
    <property type="entry name" value="KRP"/>
</dbReference>
<keyword evidence="4" id="KW-0131">Cell cycle</keyword>
<evidence type="ECO:0000256" key="2">
    <source>
        <dbReference type="ARBA" id="ARBA00010274"/>
    </source>
</evidence>
<evidence type="ECO:0000259" key="6">
    <source>
        <dbReference type="Pfam" id="PF02234"/>
    </source>
</evidence>
<sequence>MGKFMRKSKTTGERALVEASLGVRTRAKTLALRRLKKSAAAPLSTAAAVADSDGSYLQLRSRRLEKPQIVVANIDAKRQRQHPKQSNLPNPRQEKVNQNPSSKTSSRLRVGSSANSGSFGEENGCMQAEDKMVGKEEGCLDTDNQEIDNKEESGDRVLEASFGENMFEFEGRERSARETTPFSLIRDPDNIRTLGSTTSPTSSTEANGIIQNSMERHIPMALEMEEFFAGAEKEQQRQFVEKYNFDLVNEKPLLGRYEWVKMEP</sequence>
<comment type="subcellular location">
    <subcellularLocation>
        <location evidence="1">Nucleus</location>
        <location evidence="1">Nucleoplasm</location>
    </subcellularLocation>
</comment>
<proteinExistence type="inferred from homology"/>
<evidence type="ECO:0000256" key="3">
    <source>
        <dbReference type="ARBA" id="ARBA00023013"/>
    </source>
</evidence>
<reference evidence="7 9" key="1">
    <citation type="submission" date="2024-02" db="EMBL/GenBank/DDBJ databases">
        <authorList>
            <person name="Vignale AGUSTIN F."/>
            <person name="Sosa J E."/>
            <person name="Modenutti C."/>
        </authorList>
    </citation>
    <scope>NUCLEOTIDE SEQUENCE [LARGE SCALE GENOMIC DNA]</scope>
</reference>
<dbReference type="GO" id="GO:0005654">
    <property type="term" value="C:nucleoplasm"/>
    <property type="evidence" value="ECO:0007669"/>
    <property type="project" value="UniProtKB-SubCell"/>
</dbReference>
<evidence type="ECO:0000256" key="4">
    <source>
        <dbReference type="ARBA" id="ARBA00023306"/>
    </source>
</evidence>
<evidence type="ECO:0000313" key="8">
    <source>
        <dbReference type="EMBL" id="CAK9155326.1"/>
    </source>
</evidence>
<dbReference type="InterPro" id="IPR003175">
    <property type="entry name" value="CDI_dom"/>
</dbReference>
<evidence type="ECO:0000313" key="7">
    <source>
        <dbReference type="EMBL" id="CAK9141531.1"/>
    </source>
</evidence>
<feature type="region of interest" description="Disordered" evidence="5">
    <location>
        <begin position="73"/>
        <end position="124"/>
    </location>
</feature>
<dbReference type="GO" id="GO:0004860">
    <property type="term" value="F:protein kinase inhibitor activity"/>
    <property type="evidence" value="ECO:0007669"/>
    <property type="project" value="UniProtKB-KW"/>
</dbReference>
<feature type="domain" description="Cyclin-dependent kinase inhibitor" evidence="6">
    <location>
        <begin position="219"/>
        <end position="261"/>
    </location>
</feature>
<evidence type="ECO:0000313" key="9">
    <source>
        <dbReference type="Proteomes" id="UP001642360"/>
    </source>
</evidence>
<protein>
    <recommendedName>
        <fullName evidence="6">Cyclin-dependent kinase inhibitor domain-containing protein</fullName>
    </recommendedName>
</protein>
<organism evidence="7 9">
    <name type="scientific">Ilex paraguariensis</name>
    <name type="common">yerba mate</name>
    <dbReference type="NCBI Taxonomy" id="185542"/>
    <lineage>
        <taxon>Eukaryota</taxon>
        <taxon>Viridiplantae</taxon>
        <taxon>Streptophyta</taxon>
        <taxon>Embryophyta</taxon>
        <taxon>Tracheophyta</taxon>
        <taxon>Spermatophyta</taxon>
        <taxon>Magnoliopsida</taxon>
        <taxon>eudicotyledons</taxon>
        <taxon>Gunneridae</taxon>
        <taxon>Pentapetalae</taxon>
        <taxon>asterids</taxon>
        <taxon>campanulids</taxon>
        <taxon>Aquifoliales</taxon>
        <taxon>Aquifoliaceae</taxon>
        <taxon>Ilex</taxon>
    </lineage>
</organism>
<gene>
    <name evidence="8" type="ORF">ILEXP_LOCUS23725</name>
    <name evidence="7" type="ORF">ILEXP_LOCUS9123</name>
</gene>
<dbReference type="Proteomes" id="UP001642360">
    <property type="component" value="Unassembled WGS sequence"/>
</dbReference>
<dbReference type="Gene3D" id="4.10.365.10">
    <property type="entry name" value="p27"/>
    <property type="match status" value="1"/>
</dbReference>
<dbReference type="PANTHER" id="PTHR46776">
    <property type="entry name" value="CYCLIN-DEPENDENT KINASE INHIBITOR 4-RELATED"/>
    <property type="match status" value="1"/>
</dbReference>
<evidence type="ECO:0000256" key="5">
    <source>
        <dbReference type="SAM" id="MobiDB-lite"/>
    </source>
</evidence>
<dbReference type="AlphaFoldDB" id="A0ABC8R958"/>
<dbReference type="Pfam" id="PF02234">
    <property type="entry name" value="CDI"/>
    <property type="match status" value="1"/>
</dbReference>
<dbReference type="EMBL" id="CAUOFW020002680">
    <property type="protein sequence ID" value="CAK9155326.1"/>
    <property type="molecule type" value="Genomic_DNA"/>
</dbReference>
<keyword evidence="9" id="KW-1185">Reference proteome</keyword>
<feature type="region of interest" description="Disordered" evidence="5">
    <location>
        <begin position="186"/>
        <end position="205"/>
    </location>
</feature>
<evidence type="ECO:0000256" key="1">
    <source>
        <dbReference type="ARBA" id="ARBA00004642"/>
    </source>
</evidence>
<comment type="caution">
    <text evidence="7">The sequence shown here is derived from an EMBL/GenBank/DDBJ whole genome shotgun (WGS) entry which is preliminary data.</text>
</comment>
<keyword evidence="3" id="KW-0649">Protein kinase inhibitor</keyword>
<dbReference type="PIRSF" id="PIRSF017811">
    <property type="entry name" value="CDK_inhib_pln"/>
    <property type="match status" value="1"/>
</dbReference>
<dbReference type="EMBL" id="CAUOFW020001147">
    <property type="protein sequence ID" value="CAK9141531.1"/>
    <property type="molecule type" value="Genomic_DNA"/>
</dbReference>